<dbReference type="OrthoDB" id="10326799at2759"/>
<reference evidence="2" key="1">
    <citation type="submission" date="2022-12" db="EMBL/GenBank/DDBJ databases">
        <authorList>
            <person name="Petersen C."/>
        </authorList>
    </citation>
    <scope>NUCLEOTIDE SEQUENCE</scope>
    <source>
        <strain evidence="2">IBT 17660</strain>
    </source>
</reference>
<feature type="compositionally biased region" description="Basic and acidic residues" evidence="1">
    <location>
        <begin position="9"/>
        <end position="20"/>
    </location>
</feature>
<sequence length="90" mass="10224">MRNAPPDTRCVHEDERKGCESMRSFGQGLSTEKSIREVRPRLQEKMENQTVWHRPKPLPSRSRVGLTLDPAATHRQGMGEGFVRASPKTP</sequence>
<protein>
    <submittedName>
        <fullName evidence="2">Uncharacterized protein</fullName>
    </submittedName>
</protein>
<feature type="region of interest" description="Disordered" evidence="1">
    <location>
        <begin position="71"/>
        <end position="90"/>
    </location>
</feature>
<reference evidence="2" key="2">
    <citation type="journal article" date="2023" name="IMA Fungus">
        <title>Comparative genomic study of the Penicillium genus elucidates a diverse pangenome and 15 lateral gene transfer events.</title>
        <authorList>
            <person name="Petersen C."/>
            <person name="Sorensen T."/>
            <person name="Nielsen M.R."/>
            <person name="Sondergaard T.E."/>
            <person name="Sorensen J.L."/>
            <person name="Fitzpatrick D.A."/>
            <person name="Frisvad J.C."/>
            <person name="Nielsen K.L."/>
        </authorList>
    </citation>
    <scope>NUCLEOTIDE SEQUENCE</scope>
    <source>
        <strain evidence="2">IBT 17660</strain>
    </source>
</reference>
<comment type="caution">
    <text evidence="2">The sequence shown here is derived from an EMBL/GenBank/DDBJ whole genome shotgun (WGS) entry which is preliminary data.</text>
</comment>
<feature type="region of interest" description="Disordered" evidence="1">
    <location>
        <begin position="1"/>
        <end position="64"/>
    </location>
</feature>
<keyword evidence="3" id="KW-1185">Reference proteome</keyword>
<evidence type="ECO:0000313" key="2">
    <source>
        <dbReference type="EMBL" id="KAJ5486614.1"/>
    </source>
</evidence>
<accession>A0A9X0BVV1</accession>
<name>A0A9X0BVV1_9EURO</name>
<dbReference type="Proteomes" id="UP001147760">
    <property type="component" value="Unassembled WGS sequence"/>
</dbReference>
<evidence type="ECO:0000313" key="3">
    <source>
        <dbReference type="Proteomes" id="UP001147760"/>
    </source>
</evidence>
<gene>
    <name evidence="2" type="ORF">N7530_000914</name>
</gene>
<feature type="compositionally biased region" description="Basic and acidic residues" evidence="1">
    <location>
        <begin position="33"/>
        <end position="47"/>
    </location>
</feature>
<evidence type="ECO:0000256" key="1">
    <source>
        <dbReference type="SAM" id="MobiDB-lite"/>
    </source>
</evidence>
<proteinExistence type="predicted"/>
<dbReference type="EMBL" id="JAPWDO010000001">
    <property type="protein sequence ID" value="KAJ5486614.1"/>
    <property type="molecule type" value="Genomic_DNA"/>
</dbReference>
<dbReference type="AlphaFoldDB" id="A0A9X0BVV1"/>
<organism evidence="2 3">
    <name type="scientific">Penicillium desertorum</name>
    <dbReference type="NCBI Taxonomy" id="1303715"/>
    <lineage>
        <taxon>Eukaryota</taxon>
        <taxon>Fungi</taxon>
        <taxon>Dikarya</taxon>
        <taxon>Ascomycota</taxon>
        <taxon>Pezizomycotina</taxon>
        <taxon>Eurotiomycetes</taxon>
        <taxon>Eurotiomycetidae</taxon>
        <taxon>Eurotiales</taxon>
        <taxon>Aspergillaceae</taxon>
        <taxon>Penicillium</taxon>
    </lineage>
</organism>